<dbReference type="InterPro" id="IPR001034">
    <property type="entry name" value="DeoR_HTH"/>
</dbReference>
<dbReference type="InterPro" id="IPR050313">
    <property type="entry name" value="Carb_Metab_HTH_regulators"/>
</dbReference>
<evidence type="ECO:0000259" key="6">
    <source>
        <dbReference type="PROSITE" id="PS51000"/>
    </source>
</evidence>
<dbReference type="PANTHER" id="PTHR30363">
    <property type="entry name" value="HTH-TYPE TRANSCRIPTIONAL REGULATOR SRLR-RELATED"/>
    <property type="match status" value="1"/>
</dbReference>
<dbReference type="PRINTS" id="PR00037">
    <property type="entry name" value="HTHLACR"/>
</dbReference>
<evidence type="ECO:0000256" key="1">
    <source>
        <dbReference type="ARBA" id="ARBA00021390"/>
    </source>
</evidence>
<keyword evidence="8" id="KW-1185">Reference proteome</keyword>
<dbReference type="InterPro" id="IPR037171">
    <property type="entry name" value="NagB/RpiA_transferase-like"/>
</dbReference>
<dbReference type="SMART" id="SM00420">
    <property type="entry name" value="HTH_DEOR"/>
    <property type="match status" value="1"/>
</dbReference>
<dbReference type="EMBL" id="PYGA01000014">
    <property type="protein sequence ID" value="PSK95680.1"/>
    <property type="molecule type" value="Genomic_DNA"/>
</dbReference>
<dbReference type="InterPro" id="IPR036388">
    <property type="entry name" value="WH-like_DNA-bd_sf"/>
</dbReference>
<comment type="caution">
    <text evidence="7">The sequence shown here is derived from an EMBL/GenBank/DDBJ whole genome shotgun (WGS) entry which is preliminary data.</text>
</comment>
<evidence type="ECO:0000313" key="8">
    <source>
        <dbReference type="Proteomes" id="UP000240542"/>
    </source>
</evidence>
<dbReference type="RefSeq" id="WP_106584610.1">
    <property type="nucleotide sequence ID" value="NZ_PYGA01000014.1"/>
</dbReference>
<comment type="function">
    <text evidence="5">Repressor of the lactose catabolism operon. Galactose-6-phosphate is the inducer.</text>
</comment>
<evidence type="ECO:0000256" key="2">
    <source>
        <dbReference type="ARBA" id="ARBA00022491"/>
    </source>
</evidence>
<evidence type="ECO:0000256" key="5">
    <source>
        <dbReference type="ARBA" id="ARBA00024937"/>
    </source>
</evidence>
<dbReference type="GO" id="GO:0003700">
    <property type="term" value="F:DNA-binding transcription factor activity"/>
    <property type="evidence" value="ECO:0007669"/>
    <property type="project" value="InterPro"/>
</dbReference>
<protein>
    <recommendedName>
        <fullName evidence="1">Lactose phosphotransferase system repressor</fullName>
    </recommendedName>
</protein>
<dbReference type="Pfam" id="PF00455">
    <property type="entry name" value="DeoRC"/>
    <property type="match status" value="1"/>
</dbReference>
<dbReference type="InterPro" id="IPR014036">
    <property type="entry name" value="DeoR-like_C"/>
</dbReference>
<keyword evidence="3" id="KW-0805">Transcription regulation</keyword>
<dbReference type="PANTHER" id="PTHR30363:SF4">
    <property type="entry name" value="GLYCEROL-3-PHOSPHATE REGULON REPRESSOR"/>
    <property type="match status" value="1"/>
</dbReference>
<feature type="domain" description="HTH deoR-type" evidence="6">
    <location>
        <begin position="3"/>
        <end position="58"/>
    </location>
</feature>
<gene>
    <name evidence="7" type="ORF">CLV63_114113</name>
</gene>
<dbReference type="Pfam" id="PF08220">
    <property type="entry name" value="HTH_DeoR"/>
    <property type="match status" value="1"/>
</dbReference>
<proteinExistence type="predicted"/>
<sequence>MYPPERHREILHRTREHGRANVRDLARVLSVTPETIRRDLAFLERDGLVERVHGGAIAAGDTVPEPASVRAAAAAAIAQRAVHELPADGPVFLGGGEATARLAELLPEGRELTVVTPSIEIASLVAGHGRAALHLLGGGMNEATLTAEGPWALRAVSTVFVDVAFIAAAGVTADGGVTASGTGAAEVERALIGAARRTVVLADHTRFGSDAPAYVAGLDSVDLVLSDAGLDARYAEQITASGPRIELA</sequence>
<keyword evidence="4" id="KW-0804">Transcription</keyword>
<dbReference type="SMART" id="SM01134">
    <property type="entry name" value="DeoRC"/>
    <property type="match status" value="1"/>
</dbReference>
<keyword evidence="2" id="KW-0678">Repressor</keyword>
<dbReference type="PROSITE" id="PS51000">
    <property type="entry name" value="HTH_DEOR_2"/>
    <property type="match status" value="1"/>
</dbReference>
<name>A0A2P8DEN9_9ACTN</name>
<reference evidence="7 8" key="1">
    <citation type="submission" date="2018-03" db="EMBL/GenBank/DDBJ databases">
        <title>Genomic Encyclopedia of Archaeal and Bacterial Type Strains, Phase II (KMG-II): from individual species to whole genera.</title>
        <authorList>
            <person name="Goeker M."/>
        </authorList>
    </citation>
    <scope>NUCLEOTIDE SEQUENCE [LARGE SCALE GENOMIC DNA]</scope>
    <source>
        <strain evidence="7 8">DSM 45312</strain>
    </source>
</reference>
<accession>A0A2P8DEN9</accession>
<evidence type="ECO:0000313" key="7">
    <source>
        <dbReference type="EMBL" id="PSK95680.1"/>
    </source>
</evidence>
<dbReference type="SUPFAM" id="SSF100950">
    <property type="entry name" value="NagB/RpiA/CoA transferase-like"/>
    <property type="match status" value="1"/>
</dbReference>
<organism evidence="7 8">
    <name type="scientific">Murinocardiopsis flavida</name>
    <dbReference type="NCBI Taxonomy" id="645275"/>
    <lineage>
        <taxon>Bacteria</taxon>
        <taxon>Bacillati</taxon>
        <taxon>Actinomycetota</taxon>
        <taxon>Actinomycetes</taxon>
        <taxon>Streptosporangiales</taxon>
        <taxon>Nocardiopsidaceae</taxon>
        <taxon>Murinocardiopsis</taxon>
    </lineage>
</organism>
<dbReference type="AlphaFoldDB" id="A0A2P8DEN9"/>
<dbReference type="Gene3D" id="1.10.10.10">
    <property type="entry name" value="Winged helix-like DNA-binding domain superfamily/Winged helix DNA-binding domain"/>
    <property type="match status" value="1"/>
</dbReference>
<evidence type="ECO:0000256" key="4">
    <source>
        <dbReference type="ARBA" id="ARBA00023163"/>
    </source>
</evidence>
<dbReference type="Gene3D" id="3.40.50.1360">
    <property type="match status" value="1"/>
</dbReference>
<dbReference type="SUPFAM" id="SSF46785">
    <property type="entry name" value="Winged helix' DNA-binding domain"/>
    <property type="match status" value="1"/>
</dbReference>
<evidence type="ECO:0000256" key="3">
    <source>
        <dbReference type="ARBA" id="ARBA00023015"/>
    </source>
</evidence>
<dbReference type="OrthoDB" id="7688673at2"/>
<dbReference type="Proteomes" id="UP000240542">
    <property type="component" value="Unassembled WGS sequence"/>
</dbReference>
<dbReference type="InterPro" id="IPR036390">
    <property type="entry name" value="WH_DNA-bd_sf"/>
</dbReference>